<accession>A0A9X2AC53</accession>
<gene>
    <name evidence="2" type="ORF">ML462_11285</name>
</gene>
<dbReference type="AlphaFoldDB" id="A0A9X2AC53"/>
<reference evidence="2" key="1">
    <citation type="submission" date="2022-03" db="EMBL/GenBank/DDBJ databases">
        <title>Gramella crocea sp. nov., isolated from activated sludge of a seafood processing plant.</title>
        <authorList>
            <person name="Zhang X."/>
        </authorList>
    </citation>
    <scope>NUCLEOTIDE SEQUENCE</scope>
    <source>
        <strain evidence="2">YJ019</strain>
    </source>
</reference>
<keyword evidence="3" id="KW-1185">Reference proteome</keyword>
<feature type="region of interest" description="Disordered" evidence="1">
    <location>
        <begin position="25"/>
        <end position="64"/>
    </location>
</feature>
<evidence type="ECO:0000256" key="1">
    <source>
        <dbReference type="SAM" id="MobiDB-lite"/>
    </source>
</evidence>
<sequence length="118" mass="13424">MKKILSLLLLIVCISCSDDSSEIVTEENTVENSDLVEDKEEDVGDETAGEETDEEDQEDEQEAEIEVDLPQKWNLFKYICCASTETSGDDLNYRWPIPLIRIKALKGFLLILVIQLLE</sequence>
<protein>
    <submittedName>
        <fullName evidence="2">Uncharacterized protein</fullName>
    </submittedName>
</protein>
<dbReference type="RefSeq" id="WP_240713921.1">
    <property type="nucleotide sequence ID" value="NZ_JAKVTV010000003.1"/>
</dbReference>
<dbReference type="EMBL" id="JAKVTV010000003">
    <property type="protein sequence ID" value="MCH4823753.1"/>
    <property type="molecule type" value="Genomic_DNA"/>
</dbReference>
<comment type="caution">
    <text evidence="2">The sequence shown here is derived from an EMBL/GenBank/DDBJ whole genome shotgun (WGS) entry which is preliminary data.</text>
</comment>
<proteinExistence type="predicted"/>
<name>A0A9X2AC53_9FLAO</name>
<evidence type="ECO:0000313" key="3">
    <source>
        <dbReference type="Proteomes" id="UP001139226"/>
    </source>
</evidence>
<evidence type="ECO:0000313" key="2">
    <source>
        <dbReference type="EMBL" id="MCH4823753.1"/>
    </source>
</evidence>
<organism evidence="2 3">
    <name type="scientific">Christiangramia lutea</name>
    <dbReference type="NCBI Taxonomy" id="1607951"/>
    <lineage>
        <taxon>Bacteria</taxon>
        <taxon>Pseudomonadati</taxon>
        <taxon>Bacteroidota</taxon>
        <taxon>Flavobacteriia</taxon>
        <taxon>Flavobacteriales</taxon>
        <taxon>Flavobacteriaceae</taxon>
        <taxon>Christiangramia</taxon>
    </lineage>
</organism>
<dbReference type="Proteomes" id="UP001139226">
    <property type="component" value="Unassembled WGS sequence"/>
</dbReference>